<feature type="region of interest" description="Disordered" evidence="1">
    <location>
        <begin position="46"/>
        <end position="65"/>
    </location>
</feature>
<dbReference type="AlphaFoldDB" id="A0A517PQ86"/>
<proteinExistence type="predicted"/>
<name>A0A517PQ86_9PLAN</name>
<reference evidence="2 3" key="1">
    <citation type="submission" date="2019-02" db="EMBL/GenBank/DDBJ databases">
        <title>Deep-cultivation of Planctomycetes and their phenomic and genomic characterization uncovers novel biology.</title>
        <authorList>
            <person name="Wiegand S."/>
            <person name="Jogler M."/>
            <person name="Boedeker C."/>
            <person name="Pinto D."/>
            <person name="Vollmers J."/>
            <person name="Rivas-Marin E."/>
            <person name="Kohn T."/>
            <person name="Peeters S.H."/>
            <person name="Heuer A."/>
            <person name="Rast P."/>
            <person name="Oberbeckmann S."/>
            <person name="Bunk B."/>
            <person name="Jeske O."/>
            <person name="Meyerdierks A."/>
            <person name="Storesund J.E."/>
            <person name="Kallscheuer N."/>
            <person name="Luecker S."/>
            <person name="Lage O.M."/>
            <person name="Pohl T."/>
            <person name="Merkel B.J."/>
            <person name="Hornburger P."/>
            <person name="Mueller R.-W."/>
            <person name="Bruemmer F."/>
            <person name="Labrenz M."/>
            <person name="Spormann A.M."/>
            <person name="Op den Camp H."/>
            <person name="Overmann J."/>
            <person name="Amann R."/>
            <person name="Jetten M.S.M."/>
            <person name="Mascher T."/>
            <person name="Medema M.H."/>
            <person name="Devos D.P."/>
            <person name="Kaster A.-K."/>
            <person name="Ovreas L."/>
            <person name="Rohde M."/>
            <person name="Galperin M.Y."/>
            <person name="Jogler C."/>
        </authorList>
    </citation>
    <scope>NUCLEOTIDE SEQUENCE [LARGE SCALE GENOMIC DNA]</scope>
    <source>
        <strain evidence="2 3">HG66A1</strain>
    </source>
</reference>
<accession>A0A517PQ86</accession>
<evidence type="ECO:0000313" key="3">
    <source>
        <dbReference type="Proteomes" id="UP000320421"/>
    </source>
</evidence>
<keyword evidence="3" id="KW-1185">Reference proteome</keyword>
<gene>
    <name evidence="2" type="ORF">HG66A1_33320</name>
</gene>
<protein>
    <submittedName>
        <fullName evidence="2">Uncharacterized protein</fullName>
    </submittedName>
</protein>
<sequence length="65" mass="6821">MILLKYLQRGTTNRVSAQQDIREASGINAGSADSGADQQRNDICAQRSARPAGGGGAEESGRETE</sequence>
<organism evidence="2 3">
    <name type="scientific">Gimesia chilikensis</name>
    <dbReference type="NCBI Taxonomy" id="2605989"/>
    <lineage>
        <taxon>Bacteria</taxon>
        <taxon>Pseudomonadati</taxon>
        <taxon>Planctomycetota</taxon>
        <taxon>Planctomycetia</taxon>
        <taxon>Planctomycetales</taxon>
        <taxon>Planctomycetaceae</taxon>
        <taxon>Gimesia</taxon>
    </lineage>
</organism>
<evidence type="ECO:0000256" key="1">
    <source>
        <dbReference type="SAM" id="MobiDB-lite"/>
    </source>
</evidence>
<dbReference type="EMBL" id="CP036266">
    <property type="protein sequence ID" value="QDT21530.1"/>
    <property type="molecule type" value="Genomic_DNA"/>
</dbReference>
<evidence type="ECO:0000313" key="2">
    <source>
        <dbReference type="EMBL" id="QDT21530.1"/>
    </source>
</evidence>
<dbReference type="Proteomes" id="UP000320421">
    <property type="component" value="Chromosome"/>
</dbReference>